<evidence type="ECO:0000256" key="8">
    <source>
        <dbReference type="ARBA" id="ARBA00022741"/>
    </source>
</evidence>
<evidence type="ECO:0000256" key="7">
    <source>
        <dbReference type="ARBA" id="ARBA00022679"/>
    </source>
</evidence>
<evidence type="ECO:0000259" key="12">
    <source>
        <dbReference type="Pfam" id="PF00534"/>
    </source>
</evidence>
<dbReference type="Pfam" id="PF22145">
    <property type="entry name" value="GtfA_EBD"/>
    <property type="match status" value="1"/>
</dbReference>
<dbReference type="Gene3D" id="3.40.50.2000">
    <property type="entry name" value="Glycogen Phosphorylase B"/>
    <property type="match status" value="2"/>
</dbReference>
<evidence type="ECO:0000256" key="10">
    <source>
        <dbReference type="ARBA" id="ARBA00052053"/>
    </source>
</evidence>
<gene>
    <name evidence="11 14" type="primary">gtfA</name>
    <name evidence="14" type="ORF">BU072_01230</name>
</gene>
<feature type="binding site" evidence="11">
    <location>
        <begin position="382"/>
        <end position="383"/>
    </location>
    <ligand>
        <name>UDP</name>
        <dbReference type="ChEBI" id="CHEBI:58223"/>
    </ligand>
</feature>
<dbReference type="STRING" id="1167632.GCA_000286335_01420"/>
<evidence type="ECO:0000256" key="9">
    <source>
        <dbReference type="ARBA" id="ARBA00023136"/>
    </source>
</evidence>
<evidence type="ECO:0000313" key="15">
    <source>
        <dbReference type="Proteomes" id="UP000241209"/>
    </source>
</evidence>
<feature type="binding site" evidence="11">
    <location>
        <begin position="402"/>
        <end position="405"/>
    </location>
    <ligand>
        <name>N-acetyl-D-glucosamine</name>
        <dbReference type="ChEBI" id="CHEBI:506227"/>
    </ligand>
</feature>
<comment type="pathway">
    <text evidence="2 11">Protein modification; protein glycosylation.</text>
</comment>
<dbReference type="EMBL" id="PZFK01000002">
    <property type="protein sequence ID" value="PTI30931.1"/>
    <property type="molecule type" value="Genomic_DNA"/>
</dbReference>
<evidence type="ECO:0000256" key="4">
    <source>
        <dbReference type="ARBA" id="ARBA00022475"/>
    </source>
</evidence>
<accession>A0A2T4PWP9</accession>
<evidence type="ECO:0000256" key="2">
    <source>
        <dbReference type="ARBA" id="ARBA00004922"/>
    </source>
</evidence>
<dbReference type="GO" id="GO:0016757">
    <property type="term" value="F:glycosyltransferase activity"/>
    <property type="evidence" value="ECO:0007669"/>
    <property type="project" value="UniProtKB-UniRule"/>
</dbReference>
<dbReference type="EC" id="2.4.1.-" evidence="11"/>
<feature type="binding site" evidence="11">
    <location>
        <begin position="16"/>
        <end position="19"/>
    </location>
    <ligand>
        <name>UDP</name>
        <dbReference type="ChEBI" id="CHEBI:58223"/>
    </ligand>
</feature>
<sequence length="501" mass="58260">MTIYNINYGIGWASSGVEYAQLYRAKMLREQSERVKFIFLDFFAQENIQTLTSHLGFNDDEIIWLYQYFTDIKIAPTSYTVNDLIETLDMDVTHQVEDKKKVKLFNDVDQTYVLCYLKEQGKPFVDRAEFVSRGKLIRKDFYSYTRVFSEYYAPHENQAKVYMRQFYNEDGSIAYNEFINNNSNLYMFKDKILYSKQEFVAYFMTLLQLSSNDIVIVDRSKGFAQPIIQNKGESKLGIVIHAEHYSENSTTEENVLWNSHYEYVFSNSNEIDFYIAATDRQKEVLSDQFKKYYHTNPIIYTIPVGSIDEIIKPLNRRPYSIITASRLAAEKHIDWLIKAVVTAKQTIPNLEFDIYGEGGQRTALQKLIDEKEANPYISLLGHVDLKEVYAEYELFLSGSTSEGFGLTLMEAIGSGLGMIGFEVDYGNTTFIVHDENGHLIPINITKQSEQQIVENLADAIIQFFNNDHAAYHNRSYEIAETFKTENIKQRWFVLIKEVLHD</sequence>
<comment type="subcellular location">
    <subcellularLocation>
        <location evidence="1 11">Cell membrane</location>
        <topology evidence="11">Peripheral membrane protein</topology>
    </subcellularLocation>
    <subcellularLocation>
        <location evidence="11">Cytoplasm</location>
    </subcellularLocation>
    <text evidence="11">Cell membrane association requires GtfB.</text>
</comment>
<comment type="function">
    <text evidence="11">Required for polymorphic O-glycosylation of the serine-rich repeat protein in this bacteria. Catalyzes the first step in glycosylation by transferring N-acetylglucosamine from UDP-GlcNAc to serine residues in the substrate protein. Part of the accessory SecA2/SecY2 system specifically required to export serine-rich repeat cell wall proteins usually encoded upstream in the same operon.</text>
</comment>
<evidence type="ECO:0000256" key="5">
    <source>
        <dbReference type="ARBA" id="ARBA00022490"/>
    </source>
</evidence>
<comment type="catalytic activity">
    <reaction evidence="10 11">
        <text>L-seryl-[protein] + UDP-N-acetyl-alpha-D-glucosamine = 3-O-[N-acetyl-alpha-D-glucosaminyl]-L-seryl-[protein] + UDP + H(+)</text>
        <dbReference type="Rhea" id="RHEA:59872"/>
        <dbReference type="Rhea" id="RHEA-COMP:9863"/>
        <dbReference type="Rhea" id="RHEA-COMP:15471"/>
        <dbReference type="ChEBI" id="CHEBI:15378"/>
        <dbReference type="ChEBI" id="CHEBI:29999"/>
        <dbReference type="ChEBI" id="CHEBI:57705"/>
        <dbReference type="ChEBI" id="CHEBI:58223"/>
        <dbReference type="ChEBI" id="CHEBI:143279"/>
    </reaction>
</comment>
<evidence type="ECO:0000256" key="6">
    <source>
        <dbReference type="ARBA" id="ARBA00022676"/>
    </source>
</evidence>
<dbReference type="GO" id="GO:0017122">
    <property type="term" value="C:protein N-acetylglucosaminyltransferase complex"/>
    <property type="evidence" value="ECO:0007669"/>
    <property type="project" value="UniProtKB-UniRule"/>
</dbReference>
<dbReference type="SUPFAM" id="SSF53756">
    <property type="entry name" value="UDP-Glycosyltransferase/glycogen phosphorylase"/>
    <property type="match status" value="1"/>
</dbReference>
<feature type="binding site" evidence="11">
    <location>
        <position position="241"/>
    </location>
    <ligand>
        <name>N-acetyl-D-glucosamine</name>
        <dbReference type="ChEBI" id="CHEBI:506227"/>
    </ligand>
</feature>
<comment type="subunit">
    <text evidence="11">Forms a heterotetramer with 2 subunits each of GtfA and GtfB. Part of the accessory SecA2/SecY2 protein translocation apparatus.</text>
</comment>
<dbReference type="NCBIfam" id="TIGR02918">
    <property type="entry name" value="accessory Sec system glycosyltransferase GtfA"/>
    <property type="match status" value="1"/>
</dbReference>
<dbReference type="GO" id="GO:0000166">
    <property type="term" value="F:nucleotide binding"/>
    <property type="evidence" value="ECO:0007669"/>
    <property type="project" value="UniProtKB-KW"/>
</dbReference>
<comment type="similarity">
    <text evidence="3 11">Belongs to the glycosyltransferase group 1 family. Glycosyltransferase 4 subfamily.</text>
</comment>
<dbReference type="InterPro" id="IPR001296">
    <property type="entry name" value="Glyco_trans_1"/>
</dbReference>
<dbReference type="GO" id="GO:0005737">
    <property type="term" value="C:cytoplasm"/>
    <property type="evidence" value="ECO:0007669"/>
    <property type="project" value="UniProtKB-SubCell"/>
</dbReference>
<dbReference type="InterPro" id="IPR054396">
    <property type="entry name" value="GtfA_EBD"/>
</dbReference>
<keyword evidence="9 11" id="KW-0472">Membrane</keyword>
<keyword evidence="4 11" id="KW-1003">Cell membrane</keyword>
<reference evidence="14 15" key="1">
    <citation type="journal article" date="2016" name="Front. Microbiol.">
        <title>Comprehensive Phylogenetic Analysis of Bovine Non-aureus Staphylococci Species Based on Whole-Genome Sequencing.</title>
        <authorList>
            <person name="Naushad S."/>
            <person name="Barkema H.W."/>
            <person name="Luby C."/>
            <person name="Condas L.A."/>
            <person name="Nobrega D.B."/>
            <person name="Carson D.A."/>
            <person name="De Buck J."/>
        </authorList>
    </citation>
    <scope>NUCLEOTIDE SEQUENCE [LARGE SCALE GENOMIC DNA]</scope>
    <source>
        <strain evidence="14 15">SNUC 2204</strain>
    </source>
</reference>
<dbReference type="HAMAP" id="MF_01472">
    <property type="entry name" value="GtfA"/>
    <property type="match status" value="1"/>
</dbReference>
<dbReference type="Pfam" id="PF00534">
    <property type="entry name" value="Glycos_transf_1"/>
    <property type="match status" value="1"/>
</dbReference>
<dbReference type="UniPathway" id="UPA00378"/>
<evidence type="ECO:0000256" key="1">
    <source>
        <dbReference type="ARBA" id="ARBA00004236"/>
    </source>
</evidence>
<feature type="domain" description="Glycosyl transferase family 1" evidence="12">
    <location>
        <begin position="314"/>
        <end position="462"/>
    </location>
</feature>
<dbReference type="InterPro" id="IPR014267">
    <property type="entry name" value="GtfA"/>
</dbReference>
<keyword evidence="5 11" id="KW-0963">Cytoplasm</keyword>
<protein>
    <recommendedName>
        <fullName evidence="11">UDP-N-acetylglucosamine--peptide N-acetylglucosaminyltransferase GtfA subunit</fullName>
        <ecNumber evidence="11">2.4.1.-</ecNumber>
    </recommendedName>
    <alternativeName>
        <fullName evidence="11">Glycosyltransferase GtfA</fullName>
    </alternativeName>
</protein>
<dbReference type="Proteomes" id="UP000241209">
    <property type="component" value="Unassembled WGS sequence"/>
</dbReference>
<evidence type="ECO:0000256" key="3">
    <source>
        <dbReference type="ARBA" id="ARBA00009481"/>
    </source>
</evidence>
<dbReference type="RefSeq" id="WP_107556573.1">
    <property type="nucleotide sequence ID" value="NZ_BMDF01000005.1"/>
</dbReference>
<feature type="domain" description="GtfA extended beta-sheet meander" evidence="13">
    <location>
        <begin position="97"/>
        <end position="190"/>
    </location>
</feature>
<keyword evidence="7 11" id="KW-0808">Transferase</keyword>
<comment type="caution">
    <text evidence="14">The sequence shown here is derived from an EMBL/GenBank/DDBJ whole genome shotgun (WGS) entry which is preliminary data.</text>
</comment>
<dbReference type="CDD" id="cd04949">
    <property type="entry name" value="GT4_GtfA-like"/>
    <property type="match status" value="1"/>
</dbReference>
<dbReference type="GO" id="GO:0005886">
    <property type="term" value="C:plasma membrane"/>
    <property type="evidence" value="ECO:0007669"/>
    <property type="project" value="UniProtKB-SubCell"/>
</dbReference>
<evidence type="ECO:0000313" key="14">
    <source>
        <dbReference type="EMBL" id="PTI30931.1"/>
    </source>
</evidence>
<organism evidence="14 15">
    <name type="scientific">Mammaliicoccus vitulinus</name>
    <dbReference type="NCBI Taxonomy" id="71237"/>
    <lineage>
        <taxon>Bacteria</taxon>
        <taxon>Bacillati</taxon>
        <taxon>Bacillota</taxon>
        <taxon>Bacilli</taxon>
        <taxon>Bacillales</taxon>
        <taxon>Staphylococcaceae</taxon>
        <taxon>Mammaliicoccus</taxon>
    </lineage>
</organism>
<dbReference type="PANTHER" id="PTHR12526:SF629">
    <property type="entry name" value="TEICHURONIC ACID BIOSYNTHESIS GLYCOSYLTRANSFERASE TUAH-RELATED"/>
    <property type="match status" value="1"/>
</dbReference>
<keyword evidence="8 11" id="KW-0547">Nucleotide-binding</keyword>
<dbReference type="FunFam" id="3.40.50.2000:FF:000196">
    <property type="entry name" value="UDP-N-acetylglucosamine--peptide N-acetylglucosaminyltransferase GtfA subunit"/>
    <property type="match status" value="1"/>
</dbReference>
<keyword evidence="6 11" id="KW-0328">Glycosyltransferase</keyword>
<name>A0A2T4PWP9_9STAP</name>
<dbReference type="PANTHER" id="PTHR12526">
    <property type="entry name" value="GLYCOSYLTRANSFERASE"/>
    <property type="match status" value="1"/>
</dbReference>
<evidence type="ECO:0000259" key="13">
    <source>
        <dbReference type="Pfam" id="PF22145"/>
    </source>
</evidence>
<proteinExistence type="inferred from homology"/>
<evidence type="ECO:0000256" key="11">
    <source>
        <dbReference type="HAMAP-Rule" id="MF_01472"/>
    </source>
</evidence>
<dbReference type="GeneID" id="64117555"/>
<dbReference type="AlphaFoldDB" id="A0A2T4PWP9"/>